<sequence>MMGASPNVVGRAVGVSIAVVHRLLFTIVLQLVCGASSVSPSRQAWRRTTSAPPPRSLGFQEEIGCHRNVGMLCGENHLVQILSHAFVDTTRQGLSKKSGTVLTVRPSVSDSKLVNGRFPPFGMLALPVIMGITLRITMPSDLVSFFYRKSSNTKLSNHEGESEGRPVDNRCHVSSRFSFGAFVDFSYTSAVGRGVAGSHLESSVFRFAALKTVNQRST</sequence>
<proteinExistence type="predicted"/>
<comment type="caution">
    <text evidence="1">The sequence shown here is derived from an EMBL/GenBank/DDBJ whole genome shotgun (WGS) entry which is preliminary data.</text>
</comment>
<name>A0AAJ0HD51_9PEZI</name>
<dbReference type="AlphaFoldDB" id="A0AAJ0HD51"/>
<protein>
    <submittedName>
        <fullName evidence="1">Uncharacterized protein</fullName>
    </submittedName>
</protein>
<reference evidence="1" key="2">
    <citation type="submission" date="2023-06" db="EMBL/GenBank/DDBJ databases">
        <authorList>
            <consortium name="Lawrence Berkeley National Laboratory"/>
            <person name="Haridas S."/>
            <person name="Hensen N."/>
            <person name="Bonometti L."/>
            <person name="Westerberg I."/>
            <person name="Brannstrom I.O."/>
            <person name="Guillou S."/>
            <person name="Cros-Aarteil S."/>
            <person name="Calhoun S."/>
            <person name="Kuo A."/>
            <person name="Mondo S."/>
            <person name="Pangilinan J."/>
            <person name="Riley R."/>
            <person name="Labutti K."/>
            <person name="Andreopoulos B."/>
            <person name="Lipzen A."/>
            <person name="Chen C."/>
            <person name="Yanf M."/>
            <person name="Daum C."/>
            <person name="Ng V."/>
            <person name="Clum A."/>
            <person name="Steindorff A."/>
            <person name="Ohm R."/>
            <person name="Martin F."/>
            <person name="Silar P."/>
            <person name="Natvig D."/>
            <person name="Lalanne C."/>
            <person name="Gautier V."/>
            <person name="Ament-Velasquez S.L."/>
            <person name="Kruys A."/>
            <person name="Hutchinson M.I."/>
            <person name="Powell A.J."/>
            <person name="Barry K."/>
            <person name="Miller A.N."/>
            <person name="Grigoriev I.V."/>
            <person name="Debuchy R."/>
            <person name="Gladieux P."/>
            <person name="Thoren M.H."/>
            <person name="Johannesson H."/>
        </authorList>
    </citation>
    <scope>NUCLEOTIDE SEQUENCE</scope>
    <source>
        <strain evidence="1">CBS 955.72</strain>
    </source>
</reference>
<gene>
    <name evidence="1" type="ORF">B0T25DRAFT_546254</name>
</gene>
<dbReference type="EMBL" id="JAUIQD010000005">
    <property type="protein sequence ID" value="KAK3348674.1"/>
    <property type="molecule type" value="Genomic_DNA"/>
</dbReference>
<reference evidence="1" key="1">
    <citation type="journal article" date="2023" name="Mol. Phylogenet. Evol.">
        <title>Genome-scale phylogeny and comparative genomics of the fungal order Sordariales.</title>
        <authorList>
            <person name="Hensen N."/>
            <person name="Bonometti L."/>
            <person name="Westerberg I."/>
            <person name="Brannstrom I.O."/>
            <person name="Guillou S."/>
            <person name="Cros-Aarteil S."/>
            <person name="Calhoun S."/>
            <person name="Haridas S."/>
            <person name="Kuo A."/>
            <person name="Mondo S."/>
            <person name="Pangilinan J."/>
            <person name="Riley R."/>
            <person name="LaButti K."/>
            <person name="Andreopoulos B."/>
            <person name="Lipzen A."/>
            <person name="Chen C."/>
            <person name="Yan M."/>
            <person name="Daum C."/>
            <person name="Ng V."/>
            <person name="Clum A."/>
            <person name="Steindorff A."/>
            <person name="Ohm R.A."/>
            <person name="Martin F."/>
            <person name="Silar P."/>
            <person name="Natvig D.O."/>
            <person name="Lalanne C."/>
            <person name="Gautier V."/>
            <person name="Ament-Velasquez S.L."/>
            <person name="Kruys A."/>
            <person name="Hutchinson M.I."/>
            <person name="Powell A.J."/>
            <person name="Barry K."/>
            <person name="Miller A.N."/>
            <person name="Grigoriev I.V."/>
            <person name="Debuchy R."/>
            <person name="Gladieux P."/>
            <person name="Hiltunen Thoren M."/>
            <person name="Johannesson H."/>
        </authorList>
    </citation>
    <scope>NUCLEOTIDE SEQUENCE</scope>
    <source>
        <strain evidence="1">CBS 955.72</strain>
    </source>
</reference>
<evidence type="ECO:0000313" key="1">
    <source>
        <dbReference type="EMBL" id="KAK3348674.1"/>
    </source>
</evidence>
<keyword evidence="2" id="KW-1185">Reference proteome</keyword>
<accession>A0AAJ0HD51</accession>
<evidence type="ECO:0000313" key="2">
    <source>
        <dbReference type="Proteomes" id="UP001275084"/>
    </source>
</evidence>
<dbReference type="Proteomes" id="UP001275084">
    <property type="component" value="Unassembled WGS sequence"/>
</dbReference>
<organism evidence="1 2">
    <name type="scientific">Lasiosphaeria hispida</name>
    <dbReference type="NCBI Taxonomy" id="260671"/>
    <lineage>
        <taxon>Eukaryota</taxon>
        <taxon>Fungi</taxon>
        <taxon>Dikarya</taxon>
        <taxon>Ascomycota</taxon>
        <taxon>Pezizomycotina</taxon>
        <taxon>Sordariomycetes</taxon>
        <taxon>Sordariomycetidae</taxon>
        <taxon>Sordariales</taxon>
        <taxon>Lasiosphaeriaceae</taxon>
        <taxon>Lasiosphaeria</taxon>
    </lineage>
</organism>